<dbReference type="RefSeq" id="WP_025344865.1">
    <property type="nucleotide sequence ID" value="NZ_CP007201.1"/>
</dbReference>
<dbReference type="Proteomes" id="UP000019322">
    <property type="component" value="Chromosome"/>
</dbReference>
<evidence type="ECO:0000256" key="1">
    <source>
        <dbReference type="ARBA" id="ARBA00010945"/>
    </source>
</evidence>
<evidence type="ECO:0000313" key="5">
    <source>
        <dbReference type="EMBL" id="AHJ12995.1"/>
    </source>
</evidence>
<dbReference type="GO" id="GO:0006281">
    <property type="term" value="P:DNA repair"/>
    <property type="evidence" value="ECO:0007669"/>
    <property type="project" value="InterPro"/>
</dbReference>
<keyword evidence="3" id="KW-0548">Nucleotidyltransferase</keyword>
<protein>
    <submittedName>
        <fullName evidence="5">DNA polymerase IV</fullName>
    </submittedName>
</protein>
<accession>A0AA86ALG6</accession>
<dbReference type="EMBL" id="CP007201">
    <property type="protein sequence ID" value="AHJ12995.1"/>
    <property type="molecule type" value="Genomic_DNA"/>
</dbReference>
<dbReference type="Pfam" id="PF11798">
    <property type="entry name" value="IMS_HHH"/>
    <property type="match status" value="1"/>
</dbReference>
<dbReference type="InterPro" id="IPR036775">
    <property type="entry name" value="DNA_pol_Y-fam_lit_finger_sf"/>
</dbReference>
<dbReference type="InterPro" id="IPR024728">
    <property type="entry name" value="PolY_HhH_motif"/>
</dbReference>
<dbReference type="InterPro" id="IPR017961">
    <property type="entry name" value="DNA_pol_Y-fam_little_finger"/>
</dbReference>
<keyword evidence="2" id="KW-0515">Mutator protein</keyword>
<proteinExistence type="inferred from homology"/>
<sequence>MIIHLDLDCFFVSAERTRIPELRGKPVVVCKSGDTKIFSAQDTESVITESVGGFNGLMQHKKDFKKFDKDEWKKEFVDDRGRVHGIVIAKSYEAKNFGIKTGTLLRDALHLCHGVLVIPSDHLFYQLLSAKLKHFLQTKIPLLEQYSIDEFWGDLKGWIPEEETYAFMEMLQREILEKFGLPISIGASSSKWIAKLATDFNKPFGLTFVPKDEIIAFVSPLPISDFPGIGKSLQQRCESYKIRTLGDLIVFRRIIENWGTIGKDLIAKVTGEDKEPVIAYHDRKSIGISRNFELIYDRDEIKRRAVILARHLSHTISKLNLHPTTYYFKIRYEGGVKSQASKTIDRLFTESFYRELTLQSFKELDVHPHYGIHHLALHVSNFITKSQNKTFSLLHVEEDKRAQQLNEKLTKLRDKYGVDIVRSGIEKNIMI</sequence>
<dbReference type="PANTHER" id="PTHR11076">
    <property type="entry name" value="DNA REPAIR POLYMERASE UMUC / TRANSFERASE FAMILY MEMBER"/>
    <property type="match status" value="1"/>
</dbReference>
<dbReference type="KEGG" id="smul:SMUL_1740"/>
<dbReference type="SUPFAM" id="SSF56672">
    <property type="entry name" value="DNA/RNA polymerases"/>
    <property type="match status" value="1"/>
</dbReference>
<dbReference type="Pfam" id="PF00817">
    <property type="entry name" value="IMS"/>
    <property type="match status" value="2"/>
</dbReference>
<organism evidence="5 6">
    <name type="scientific">Sulfurospirillum multivorans (strain DM 12446 / JCM 15788 / NBRC 109480)</name>
    <dbReference type="NCBI Taxonomy" id="1150621"/>
    <lineage>
        <taxon>Bacteria</taxon>
        <taxon>Pseudomonadati</taxon>
        <taxon>Campylobacterota</taxon>
        <taxon>Epsilonproteobacteria</taxon>
        <taxon>Campylobacterales</taxon>
        <taxon>Sulfurospirillaceae</taxon>
        <taxon>Sulfurospirillum</taxon>
    </lineage>
</organism>
<dbReference type="PANTHER" id="PTHR11076:SF33">
    <property type="entry name" value="DNA POLYMERASE KAPPA"/>
    <property type="match status" value="1"/>
</dbReference>
<evidence type="ECO:0000313" key="6">
    <source>
        <dbReference type="Proteomes" id="UP000019322"/>
    </source>
</evidence>
<dbReference type="GO" id="GO:0042276">
    <property type="term" value="P:error-prone translesion synthesis"/>
    <property type="evidence" value="ECO:0007669"/>
    <property type="project" value="TreeGrafter"/>
</dbReference>
<evidence type="ECO:0000256" key="3">
    <source>
        <dbReference type="ARBA" id="ARBA00022932"/>
    </source>
</evidence>
<keyword evidence="3" id="KW-0808">Transferase</keyword>
<dbReference type="InterPro" id="IPR022880">
    <property type="entry name" value="DNApol_IV"/>
</dbReference>
<dbReference type="PROSITE" id="PS50173">
    <property type="entry name" value="UMUC"/>
    <property type="match status" value="1"/>
</dbReference>
<dbReference type="InterPro" id="IPR043502">
    <property type="entry name" value="DNA/RNA_pol_sf"/>
</dbReference>
<evidence type="ECO:0000259" key="4">
    <source>
        <dbReference type="PROSITE" id="PS50173"/>
    </source>
</evidence>
<dbReference type="CDD" id="cd03586">
    <property type="entry name" value="PolY_Pol_IV_kappa"/>
    <property type="match status" value="1"/>
</dbReference>
<feature type="domain" description="UmuC" evidence="4">
    <location>
        <begin position="2"/>
        <end position="230"/>
    </location>
</feature>
<keyword evidence="3" id="KW-0239">DNA-directed DNA polymerase</keyword>
<dbReference type="Gene3D" id="3.40.1170.60">
    <property type="match status" value="2"/>
</dbReference>
<gene>
    <name evidence="5" type="ORF">SMUL_1740</name>
</gene>
<dbReference type="AlphaFoldDB" id="A0AA86ALG6"/>
<dbReference type="GO" id="GO:0003684">
    <property type="term" value="F:damaged DNA binding"/>
    <property type="evidence" value="ECO:0007669"/>
    <property type="project" value="InterPro"/>
</dbReference>
<dbReference type="Gene3D" id="3.30.70.270">
    <property type="match status" value="2"/>
</dbReference>
<dbReference type="SUPFAM" id="SSF100879">
    <property type="entry name" value="Lesion bypass DNA polymerase (Y-family), little finger domain"/>
    <property type="match status" value="1"/>
</dbReference>
<dbReference type="Pfam" id="PF11799">
    <property type="entry name" value="IMS_C"/>
    <property type="match status" value="1"/>
</dbReference>
<dbReference type="InterPro" id="IPR001126">
    <property type="entry name" value="UmuC"/>
</dbReference>
<name>A0AA86ALG6_SULMK</name>
<dbReference type="InterPro" id="IPR043128">
    <property type="entry name" value="Rev_trsase/Diguanyl_cyclase"/>
</dbReference>
<evidence type="ECO:0000256" key="2">
    <source>
        <dbReference type="ARBA" id="ARBA00022457"/>
    </source>
</evidence>
<reference evidence="5 6" key="1">
    <citation type="journal article" date="2014" name="Environ. Microbiol.">
        <title>Insights into organohalide respiration and the versatile catabolism of Sulfurospirillum multivorans gained from comparative genomics and physiological studies.</title>
        <authorList>
            <person name="Goris T."/>
            <person name="Schubert T."/>
            <person name="Gadkari J."/>
            <person name="Wubet T."/>
            <person name="Tarkka M."/>
            <person name="Buscot F."/>
            <person name="Adrian L."/>
            <person name="Diekert G."/>
        </authorList>
    </citation>
    <scope>NUCLEOTIDE SEQUENCE [LARGE SCALE GENOMIC DNA]</scope>
    <source>
        <strain evidence="6">DM 12446 / JCM 15788 / NBRC 109480</strain>
    </source>
</reference>
<dbReference type="Gene3D" id="3.30.1490.100">
    <property type="entry name" value="DNA polymerase, Y-family, little finger domain"/>
    <property type="match status" value="1"/>
</dbReference>
<dbReference type="InterPro" id="IPR050116">
    <property type="entry name" value="DNA_polymerase-Y"/>
</dbReference>
<dbReference type="Gene3D" id="1.10.150.20">
    <property type="entry name" value="5' to 3' exonuclease, C-terminal subdomain"/>
    <property type="match status" value="1"/>
</dbReference>
<comment type="similarity">
    <text evidence="1">Belongs to the DNA polymerase type-Y family.</text>
</comment>
<dbReference type="GO" id="GO:0003887">
    <property type="term" value="F:DNA-directed DNA polymerase activity"/>
    <property type="evidence" value="ECO:0007669"/>
    <property type="project" value="UniProtKB-KW"/>
</dbReference>